<gene>
    <name evidence="2" type="ORF">HMP0015_0901</name>
</gene>
<dbReference type="HOGENOM" id="CLU_1477980_0_0_6"/>
<proteinExistence type="predicted"/>
<feature type="non-terminal residue" evidence="2">
    <location>
        <position position="1"/>
    </location>
</feature>
<dbReference type="Proteomes" id="UP000003085">
    <property type="component" value="Unassembled WGS sequence"/>
</dbReference>
<dbReference type="EMBL" id="ADMT01000099">
    <property type="protein sequence ID" value="EFF83628.1"/>
    <property type="molecule type" value="Genomic_DNA"/>
</dbReference>
<dbReference type="GO" id="GO:0030638">
    <property type="term" value="P:polyketide metabolic process"/>
    <property type="evidence" value="ECO:0007669"/>
    <property type="project" value="InterPro"/>
</dbReference>
<comment type="caution">
    <text evidence="2">The sequence shown here is derived from an EMBL/GenBank/DDBJ whole genome shotgun (WGS) entry which is preliminary data.</text>
</comment>
<dbReference type="PANTHER" id="PTHR38436">
    <property type="entry name" value="POLYKETIDE CYCLASE SNOAL-LIKE DOMAIN"/>
    <property type="match status" value="1"/>
</dbReference>
<keyword evidence="1" id="KW-1133">Transmembrane helix</keyword>
<evidence type="ECO:0000256" key="1">
    <source>
        <dbReference type="SAM" id="Phobius"/>
    </source>
</evidence>
<dbReference type="InterPro" id="IPR009959">
    <property type="entry name" value="Cyclase_SnoaL-like"/>
</dbReference>
<evidence type="ECO:0000313" key="3">
    <source>
        <dbReference type="Proteomes" id="UP000003085"/>
    </source>
</evidence>
<dbReference type="Gene3D" id="3.10.450.50">
    <property type="match status" value="1"/>
</dbReference>
<evidence type="ECO:0000313" key="2">
    <source>
        <dbReference type="EMBL" id="EFF83628.1"/>
    </source>
</evidence>
<reference evidence="3" key="1">
    <citation type="submission" date="2010-03" db="EMBL/GenBank/DDBJ databases">
        <title>Complete sequence of Mobiluncus curtisii ATCC 43063.</title>
        <authorList>
            <person name="Muzny D."/>
            <person name="Qin X."/>
            <person name="Deng J."/>
            <person name="Jiang H."/>
            <person name="Liu Y."/>
            <person name="Qu J."/>
            <person name="Song X.-Z."/>
            <person name="Zhang L."/>
            <person name="Thornton R."/>
            <person name="Coyle M."/>
            <person name="Francisco L."/>
            <person name="Jackson L."/>
            <person name="Javaid M."/>
            <person name="Korchina V."/>
            <person name="Kovar C."/>
            <person name="Mata R."/>
            <person name="Mathew T."/>
            <person name="Ngo R."/>
            <person name="Nguyen L."/>
            <person name="Nguyen N."/>
            <person name="Okwuonu G."/>
            <person name="Ongeri F."/>
            <person name="Pham C."/>
            <person name="Simmons D."/>
            <person name="Wilczek-Boney K."/>
            <person name="Hale W."/>
            <person name="Jakkamsetti A."/>
            <person name="Pham P."/>
            <person name="Ruth R."/>
            <person name="San Lucas F."/>
            <person name="Warren J."/>
            <person name="Zhang J."/>
            <person name="Zhao Z."/>
            <person name="Zhou C."/>
            <person name="Zhu D."/>
            <person name="Lee S."/>
            <person name="Bess C."/>
            <person name="Blankenburg K."/>
            <person name="Forbes L."/>
            <person name="Fu Q."/>
            <person name="Gubbala S."/>
            <person name="Hirani K."/>
            <person name="Jayaseelan J.C."/>
            <person name="Lara F."/>
            <person name="Munidasa M."/>
            <person name="Palculict T."/>
            <person name="Patil S."/>
            <person name="Pu L.-L."/>
            <person name="Saada N."/>
            <person name="Tang L."/>
            <person name="Weissenberger G."/>
            <person name="Zhu Y."/>
            <person name="Hemphill L."/>
            <person name="Shang Y."/>
            <person name="Youmans B."/>
            <person name="Ayvaz T."/>
            <person name="Ross M."/>
            <person name="Santibanez J."/>
            <person name="Aqrawi P."/>
            <person name="Gross S."/>
            <person name="Joshi V."/>
            <person name="Fowler G."/>
            <person name="Nazareth L."/>
            <person name="Reid J."/>
            <person name="Worley K."/>
            <person name="Petrosino J."/>
            <person name="Highlander S."/>
            <person name="Gibbs R."/>
            <person name="Gibbs R."/>
        </authorList>
    </citation>
    <scope>NUCLEOTIDE SEQUENCE [LARGE SCALE GENOMIC DNA]</scope>
    <source>
        <strain evidence="3">ATCC 19194</strain>
    </source>
</reference>
<dbReference type="AlphaFoldDB" id="D4XMF9"/>
<dbReference type="InterPro" id="IPR032710">
    <property type="entry name" value="NTF2-like_dom_sf"/>
</dbReference>
<sequence length="182" mass="20769">YISFQPKINTLVFLGLLIMKKIYFLPLILSVTVISACSSVLSNTPHIRSSELTNTVNLSEQNKKIVVDFYEGVFLKHQVKAYADRYIGDQYIQHNPNVPDGKMPFVNFFTQKFSNNPQTKNVIKKVIAEGDLVALHVHSTENDSDRGRAIIDIFRVENGKIVEHWDVIQNIPEKSKNSNTMF</sequence>
<protein>
    <submittedName>
        <fullName evidence="2">SnoaL-like polyketide cyclase</fullName>
    </submittedName>
</protein>
<dbReference type="SUPFAM" id="SSF54427">
    <property type="entry name" value="NTF2-like"/>
    <property type="match status" value="1"/>
</dbReference>
<accession>D4XMF9</accession>
<dbReference type="PANTHER" id="PTHR38436:SF1">
    <property type="entry name" value="ESTER CYCLASE"/>
    <property type="match status" value="1"/>
</dbReference>
<keyword evidence="1" id="KW-0812">Transmembrane</keyword>
<feature type="transmembrane region" description="Helical" evidence="1">
    <location>
        <begin position="22"/>
        <end position="41"/>
    </location>
</feature>
<name>D4XMF9_ACIHA</name>
<keyword evidence="1" id="KW-0472">Membrane</keyword>
<dbReference type="Pfam" id="PF07366">
    <property type="entry name" value="SnoaL"/>
    <property type="match status" value="1"/>
</dbReference>
<organism evidence="2 3">
    <name type="scientific">Acinetobacter haemolyticus ATCC 19194</name>
    <dbReference type="NCBI Taxonomy" id="707232"/>
    <lineage>
        <taxon>Bacteria</taxon>
        <taxon>Pseudomonadati</taxon>
        <taxon>Pseudomonadota</taxon>
        <taxon>Gammaproteobacteria</taxon>
        <taxon>Moraxellales</taxon>
        <taxon>Moraxellaceae</taxon>
        <taxon>Acinetobacter</taxon>
    </lineage>
</organism>